<protein>
    <submittedName>
        <fullName evidence="1">Uncharacterized protein</fullName>
    </submittedName>
</protein>
<dbReference type="EMBL" id="BK016086">
    <property type="protein sequence ID" value="DAF93486.1"/>
    <property type="molecule type" value="Genomic_DNA"/>
</dbReference>
<sequence>MSQHLLQEQMNFVNSYLFSRSIHSELTPTRWGCVIEAEGVQFVFKKKTIDIHFLEVNTHGKGVSWAWLESLCGPFDDGNEENRAFCEEWLKKALCVVHYLSYVRQITKAPEWIVFTATTRPDLTDPKDLRIRVGAWVRLNILGHEPFYKYLTGEEYAVTDFDLNHAHSDRVNYRDFSQMVNTLGSPVGQSYIDGHAPNAEGNFMEGGPFTFIPAQENYTITSNYVLPEIEMEPTQIWVLQRTHAIKIRDPRS</sequence>
<name>A0A8S5UGH9_9CAUD</name>
<evidence type="ECO:0000313" key="1">
    <source>
        <dbReference type="EMBL" id="DAF93486.1"/>
    </source>
</evidence>
<accession>A0A8S5UGH9</accession>
<reference evidence="1" key="1">
    <citation type="journal article" date="2021" name="Proc. Natl. Acad. Sci. U.S.A.">
        <title>A Catalog of Tens of Thousands of Viruses from Human Metagenomes Reveals Hidden Associations with Chronic Diseases.</title>
        <authorList>
            <person name="Tisza M.J."/>
            <person name="Buck C.B."/>
        </authorList>
    </citation>
    <scope>NUCLEOTIDE SEQUENCE</scope>
    <source>
        <strain evidence="1">Ctshb19</strain>
    </source>
</reference>
<organism evidence="1">
    <name type="scientific">Myoviridae sp. ctshb19</name>
    <dbReference type="NCBI Taxonomy" id="2825194"/>
    <lineage>
        <taxon>Viruses</taxon>
        <taxon>Duplodnaviria</taxon>
        <taxon>Heunggongvirae</taxon>
        <taxon>Uroviricota</taxon>
        <taxon>Caudoviricetes</taxon>
    </lineage>
</organism>
<proteinExistence type="predicted"/>